<dbReference type="GeneID" id="44087070"/>
<proteinExistence type="predicted"/>
<dbReference type="EMBL" id="CP042908">
    <property type="protein sequence ID" value="QIB91004.1"/>
    <property type="molecule type" value="Genomic_DNA"/>
</dbReference>
<evidence type="ECO:0000313" key="1">
    <source>
        <dbReference type="EMBL" id="QIB91004.1"/>
    </source>
</evidence>
<evidence type="ECO:0000313" key="2">
    <source>
        <dbReference type="Proteomes" id="UP000467371"/>
    </source>
</evidence>
<protein>
    <submittedName>
        <fullName evidence="1">Uncharacterized protein</fullName>
    </submittedName>
</protein>
<organism evidence="1 2">
    <name type="scientific">Methanosarcina mazei</name>
    <name type="common">Methanosarcina frisia</name>
    <dbReference type="NCBI Taxonomy" id="2209"/>
    <lineage>
        <taxon>Archaea</taxon>
        <taxon>Methanobacteriati</taxon>
        <taxon>Methanobacteriota</taxon>
        <taxon>Stenosarchaea group</taxon>
        <taxon>Methanomicrobia</taxon>
        <taxon>Methanosarcinales</taxon>
        <taxon>Methanosarcinaceae</taxon>
        <taxon>Methanosarcina</taxon>
    </lineage>
</organism>
<reference evidence="1 2" key="1">
    <citation type="journal article" date="2020" name="Environ. Microbiol. Rep.">
        <title>Redox cycling of Fe(II) and Fe(III) in magnetite accelerates aceticlastic methanogenesis by Methanosarcina mazei.</title>
        <authorList>
            <person name="Wang H."/>
            <person name="Byrne J.M."/>
            <person name="Liu P."/>
            <person name="Liu J."/>
            <person name="Dong X."/>
            <person name="Lu Y."/>
        </authorList>
    </citation>
    <scope>NUCLEOTIDE SEQUENCE [LARGE SCALE GENOMIC DNA]</scope>
    <source>
        <strain evidence="2">zm-15</strain>
    </source>
</reference>
<dbReference type="Proteomes" id="UP000467371">
    <property type="component" value="Chromosome"/>
</dbReference>
<accession>A0A6C0VK66</accession>
<sequence length="282" mass="32859">MIIELTGVNVLDLNDLELEKYKYSNIESKLSAIRTKNATDETIQREILACNKIIEYSLYLKDALEIIFSKTYIETEKTLNEVNSLIYSLYYRNCCYLISSYESCLSGFVNTTLLSLRSISETTEMIYYLHIKRNDKEAELFLKKELNELNTEETQIVKSRLNHFNPSVIRKLLYEKDKIEQIRKGYENLSRIAHPSIKSVFASYIEDLKVIHDALIGIIFFGISNIIATWEVYHNILNQNKIVKYNFALEEIIKIFGTPSYDIIPDNPKIVNKLNIRNYGSC</sequence>
<gene>
    <name evidence="1" type="ORF">FQU78_07995</name>
</gene>
<dbReference type="RefSeq" id="WP_163645523.1">
    <property type="nucleotide sequence ID" value="NZ_CP042908.1"/>
</dbReference>
<name>A0A6C0VK66_METMZ</name>
<dbReference type="AlphaFoldDB" id="A0A6C0VK66"/>